<dbReference type="Proteomes" id="UP000198923">
    <property type="component" value="Unassembled WGS sequence"/>
</dbReference>
<gene>
    <name evidence="2" type="ORF">SAMN05421505_16112</name>
</gene>
<keyword evidence="3" id="KW-1185">Reference proteome</keyword>
<accession>A0A1G8L4I0</accession>
<dbReference type="EMBL" id="FNCN01000061">
    <property type="protein sequence ID" value="SDI50604.1"/>
    <property type="molecule type" value="Genomic_DNA"/>
</dbReference>
<proteinExistence type="predicted"/>
<protein>
    <submittedName>
        <fullName evidence="2">Uncharacterized protein</fullName>
    </submittedName>
</protein>
<dbReference type="RefSeq" id="WP_093176125.1">
    <property type="nucleotide sequence ID" value="NZ_FNCN01000061.1"/>
</dbReference>
<sequence>MAEEIQVWDAELAYGNAALQAAAPAKTAPPAADGAEPIWCVYQVAPASGMHIQHAFPHSAFEWRCAEYGLDPDDLDTLLDVVLYEPYLPDLGDLFAWQDPAAAAILEATRELPTCWTPGVSDETRLQAHLERIAVAKRHRVLITSAPRTDRQGALDYVGARRTAPPDPLAPIKEQTRLDPVRVRSRRLAVDWIRAAGAAPVRPTVGLKPSATFVGTQPAIAPPEAPG</sequence>
<organism evidence="2 3">
    <name type="scientific">Sinosporangium album</name>
    <dbReference type="NCBI Taxonomy" id="504805"/>
    <lineage>
        <taxon>Bacteria</taxon>
        <taxon>Bacillati</taxon>
        <taxon>Actinomycetota</taxon>
        <taxon>Actinomycetes</taxon>
        <taxon>Streptosporangiales</taxon>
        <taxon>Streptosporangiaceae</taxon>
        <taxon>Sinosporangium</taxon>
    </lineage>
</organism>
<name>A0A1G8L4I0_9ACTN</name>
<reference evidence="2 3" key="1">
    <citation type="submission" date="2016-10" db="EMBL/GenBank/DDBJ databases">
        <authorList>
            <person name="de Groot N.N."/>
        </authorList>
    </citation>
    <scope>NUCLEOTIDE SEQUENCE [LARGE SCALE GENOMIC DNA]</scope>
    <source>
        <strain evidence="2 3">CPCC 201354</strain>
    </source>
</reference>
<dbReference type="AlphaFoldDB" id="A0A1G8L4I0"/>
<dbReference type="OrthoDB" id="3629588at2"/>
<feature type="region of interest" description="Disordered" evidence="1">
    <location>
        <begin position="204"/>
        <end position="227"/>
    </location>
</feature>
<evidence type="ECO:0000256" key="1">
    <source>
        <dbReference type="SAM" id="MobiDB-lite"/>
    </source>
</evidence>
<dbReference type="STRING" id="504805.SAMN05421505_16112"/>
<evidence type="ECO:0000313" key="2">
    <source>
        <dbReference type="EMBL" id="SDI50604.1"/>
    </source>
</evidence>
<evidence type="ECO:0000313" key="3">
    <source>
        <dbReference type="Proteomes" id="UP000198923"/>
    </source>
</evidence>